<feature type="compositionally biased region" description="Basic and acidic residues" evidence="1">
    <location>
        <begin position="1"/>
        <end position="21"/>
    </location>
</feature>
<evidence type="ECO:0000313" key="2">
    <source>
        <dbReference type="EMBL" id="MFC6754324.1"/>
    </source>
</evidence>
<gene>
    <name evidence="2" type="ORF">ACFQEU_12755</name>
</gene>
<comment type="caution">
    <text evidence="2">The sequence shown here is derived from an EMBL/GenBank/DDBJ whole genome shotgun (WGS) entry which is preliminary data.</text>
</comment>
<keyword evidence="3" id="KW-1185">Reference proteome</keyword>
<dbReference type="Proteomes" id="UP001596442">
    <property type="component" value="Unassembled WGS sequence"/>
</dbReference>
<sequence>MDRDEPSDRGEPPHDDADTSVDRNVLGGELRPCSTDPVTGYLRDGHCRDVDGDVGEHTLCAVLTAEFLTYSRDRGNDLITPRPEFEFPGLNPGDRWCLCVGRWLEALEAGVAPPVVLEATDESVLRAVDPDDLRAHEFDPETFEPGTLDG</sequence>
<reference evidence="2 3" key="1">
    <citation type="journal article" date="2019" name="Int. J. Syst. Evol. Microbiol.">
        <title>The Global Catalogue of Microorganisms (GCM) 10K type strain sequencing project: providing services to taxonomists for standard genome sequencing and annotation.</title>
        <authorList>
            <consortium name="The Broad Institute Genomics Platform"/>
            <consortium name="The Broad Institute Genome Sequencing Center for Infectious Disease"/>
            <person name="Wu L."/>
            <person name="Ma J."/>
        </authorList>
    </citation>
    <scope>NUCLEOTIDE SEQUENCE [LARGE SCALE GENOMIC DNA]</scope>
    <source>
        <strain evidence="2 3">CGMCC 1.3239</strain>
    </source>
</reference>
<dbReference type="Gene3D" id="3.30.56.110">
    <property type="entry name" value="Protein of unknown function DUF2237"/>
    <property type="match status" value="1"/>
</dbReference>
<organism evidence="2 3">
    <name type="scientific">Halorubrum tibetense</name>
    <dbReference type="NCBI Taxonomy" id="175631"/>
    <lineage>
        <taxon>Archaea</taxon>
        <taxon>Methanobacteriati</taxon>
        <taxon>Methanobacteriota</taxon>
        <taxon>Stenosarchaea group</taxon>
        <taxon>Halobacteria</taxon>
        <taxon>Halobacteriales</taxon>
        <taxon>Haloferacaceae</taxon>
        <taxon>Halorubrum</taxon>
    </lineage>
</organism>
<protein>
    <submittedName>
        <fullName evidence="2">DUF2237 family protein</fullName>
    </submittedName>
</protein>
<dbReference type="AlphaFoldDB" id="A0ABD5SFZ8"/>
<evidence type="ECO:0000313" key="3">
    <source>
        <dbReference type="Proteomes" id="UP001596442"/>
    </source>
</evidence>
<dbReference type="InterPro" id="IPR018714">
    <property type="entry name" value="DUF2237"/>
</dbReference>
<evidence type="ECO:0000256" key="1">
    <source>
        <dbReference type="SAM" id="MobiDB-lite"/>
    </source>
</evidence>
<proteinExistence type="predicted"/>
<dbReference type="PANTHER" id="PTHR37466">
    <property type="entry name" value="SLR1628 PROTEIN"/>
    <property type="match status" value="1"/>
</dbReference>
<dbReference type="RefSeq" id="WP_379782727.1">
    <property type="nucleotide sequence ID" value="NZ_JBHSWW010000238.1"/>
</dbReference>
<dbReference type="EMBL" id="JBHSWW010000238">
    <property type="protein sequence ID" value="MFC6754324.1"/>
    <property type="molecule type" value="Genomic_DNA"/>
</dbReference>
<feature type="region of interest" description="Disordered" evidence="1">
    <location>
        <begin position="1"/>
        <end position="29"/>
    </location>
</feature>
<dbReference type="Pfam" id="PF09996">
    <property type="entry name" value="DUF2237"/>
    <property type="match status" value="1"/>
</dbReference>
<accession>A0ABD5SFZ8</accession>
<name>A0ABD5SFZ8_9EURY</name>
<dbReference type="PANTHER" id="PTHR37466:SF1">
    <property type="entry name" value="SLR1628 PROTEIN"/>
    <property type="match status" value="1"/>
</dbReference>